<accession>A0ABS5BLT7</accession>
<dbReference type="Gene3D" id="1.10.10.10">
    <property type="entry name" value="Winged helix-like DNA-binding domain superfamily/Winged helix DNA-binding domain"/>
    <property type="match status" value="1"/>
</dbReference>
<reference evidence="8 9" key="1">
    <citation type="submission" date="2021-04" db="EMBL/GenBank/DDBJ databases">
        <authorList>
            <person name="Ivanova A."/>
        </authorList>
    </citation>
    <scope>NUCLEOTIDE SEQUENCE [LARGE SCALE GENOMIC DNA]</scope>
    <source>
        <strain evidence="8 9">G18</strain>
    </source>
</reference>
<dbReference type="InterPro" id="IPR013324">
    <property type="entry name" value="RNA_pol_sigma_r3/r4-like"/>
</dbReference>
<dbReference type="InterPro" id="IPR013249">
    <property type="entry name" value="RNA_pol_sigma70_r4_t2"/>
</dbReference>
<dbReference type="SUPFAM" id="SSF88946">
    <property type="entry name" value="Sigma2 domain of RNA polymerase sigma factors"/>
    <property type="match status" value="1"/>
</dbReference>
<feature type="domain" description="RNA polymerase sigma-70 region 2" evidence="6">
    <location>
        <begin position="49"/>
        <end position="108"/>
    </location>
</feature>
<keyword evidence="3" id="KW-0731">Sigma factor</keyword>
<evidence type="ECO:0000256" key="3">
    <source>
        <dbReference type="ARBA" id="ARBA00023082"/>
    </source>
</evidence>
<gene>
    <name evidence="8" type="ORF">J8F10_05110</name>
</gene>
<keyword evidence="9" id="KW-1185">Reference proteome</keyword>
<dbReference type="Pfam" id="PF04542">
    <property type="entry name" value="Sigma70_r2"/>
    <property type="match status" value="1"/>
</dbReference>
<evidence type="ECO:0000256" key="4">
    <source>
        <dbReference type="ARBA" id="ARBA00023163"/>
    </source>
</evidence>
<proteinExistence type="inferred from homology"/>
<evidence type="ECO:0000259" key="6">
    <source>
        <dbReference type="Pfam" id="PF04542"/>
    </source>
</evidence>
<keyword evidence="2" id="KW-0805">Transcription regulation</keyword>
<dbReference type="PANTHER" id="PTHR43133:SF51">
    <property type="entry name" value="RNA POLYMERASE SIGMA FACTOR"/>
    <property type="match status" value="1"/>
</dbReference>
<dbReference type="InterPro" id="IPR007627">
    <property type="entry name" value="RNA_pol_sigma70_r2"/>
</dbReference>
<dbReference type="SUPFAM" id="SSF88659">
    <property type="entry name" value="Sigma3 and sigma4 domains of RNA polymerase sigma factors"/>
    <property type="match status" value="1"/>
</dbReference>
<sequence length="697" mass="74481">MAHEPSTAILDPLRRLISRQTGSALTDAQLLENFVARREEASFEVLLWRHGAMVLALCKRVLRDSHEAEDAFQATFLVLARKAGSIGRGEAVACWLYKVAHRIAVRLRTTAVKRQLGTESPDAVLAPETPDDAEWRDLRPVLDDEIARLPDKYRAPFVLCYLEGRTNEEAAAQLGCPKGTVLSRLSRGRERLRDRLARRGVALTASALAITLSRNAATATVPPALVPTTINVAIPFAAGKAGSERVPAHIAALTNGVLRAMTFRHVKTAALALVSLVVLGIGVTWAAFDDGGAPGSVEPLVLVEEPKAPPTADPKVAPSVETERPAPPIRGRVTDIAKDGKSVTITGVAGAYAWYGGNRLPEDPEPTVVVVKLSEKTVVTYQGVGMNGAKFTRGHDAYVMFAGAMKDIAATIEFNGSTQVQRNQSISGSVDAVADDGKSFSLAQTSILGPFPIRPYGNAKISVTKIDIPFDDKTVLTFSNVARGKAKLTPSHYSTVWYADDGRTAGKVFFNGQDPGGREGKLPDVAGTVTRVADDKAIVVEVPPKLAAEAPTRVAVHLNDKTTEVFRDVPLDGAKAAPGMQAQVWLADGSKDTAAKVTFTGSTPERWAIVTGKIVSVAKDGKSFTVESPPAKRGDRAKRTEVKLASVTKVTFNGVGPGEAKVTEGLNVYARMLDDYPDTAAGVTFTKDGWQPTTLFW</sequence>
<dbReference type="InterPro" id="IPR039425">
    <property type="entry name" value="RNA_pol_sigma-70-like"/>
</dbReference>
<dbReference type="CDD" id="cd06171">
    <property type="entry name" value="Sigma70_r4"/>
    <property type="match status" value="1"/>
</dbReference>
<organism evidence="8 9">
    <name type="scientific">Gemmata palustris</name>
    <dbReference type="NCBI Taxonomy" id="2822762"/>
    <lineage>
        <taxon>Bacteria</taxon>
        <taxon>Pseudomonadati</taxon>
        <taxon>Planctomycetota</taxon>
        <taxon>Planctomycetia</taxon>
        <taxon>Gemmatales</taxon>
        <taxon>Gemmataceae</taxon>
        <taxon>Gemmata</taxon>
    </lineage>
</organism>
<dbReference type="EMBL" id="JAGKQQ010000001">
    <property type="protein sequence ID" value="MBP3954661.1"/>
    <property type="molecule type" value="Genomic_DNA"/>
</dbReference>
<comment type="caution">
    <text evidence="8">The sequence shown here is derived from an EMBL/GenBank/DDBJ whole genome shotgun (WGS) entry which is preliminary data.</text>
</comment>
<evidence type="ECO:0000256" key="1">
    <source>
        <dbReference type="ARBA" id="ARBA00010641"/>
    </source>
</evidence>
<dbReference type="RefSeq" id="WP_210652780.1">
    <property type="nucleotide sequence ID" value="NZ_JAGKQQ010000001.1"/>
</dbReference>
<evidence type="ECO:0000256" key="2">
    <source>
        <dbReference type="ARBA" id="ARBA00023015"/>
    </source>
</evidence>
<dbReference type="Proteomes" id="UP000676565">
    <property type="component" value="Unassembled WGS sequence"/>
</dbReference>
<feature type="region of interest" description="Disordered" evidence="5">
    <location>
        <begin position="307"/>
        <end position="330"/>
    </location>
</feature>
<evidence type="ECO:0000259" key="7">
    <source>
        <dbReference type="Pfam" id="PF08281"/>
    </source>
</evidence>
<dbReference type="Pfam" id="PF08281">
    <property type="entry name" value="Sigma70_r4_2"/>
    <property type="match status" value="1"/>
</dbReference>
<protein>
    <submittedName>
        <fullName evidence="8">RNA polymerase sigma factor</fullName>
    </submittedName>
</protein>
<dbReference type="NCBIfam" id="TIGR02937">
    <property type="entry name" value="sigma70-ECF"/>
    <property type="match status" value="1"/>
</dbReference>
<evidence type="ECO:0000313" key="8">
    <source>
        <dbReference type="EMBL" id="MBP3954661.1"/>
    </source>
</evidence>
<dbReference type="InterPro" id="IPR013325">
    <property type="entry name" value="RNA_pol_sigma_r2"/>
</dbReference>
<name>A0ABS5BLT7_9BACT</name>
<comment type="similarity">
    <text evidence="1">Belongs to the sigma-70 factor family. ECF subfamily.</text>
</comment>
<evidence type="ECO:0000256" key="5">
    <source>
        <dbReference type="SAM" id="MobiDB-lite"/>
    </source>
</evidence>
<dbReference type="InterPro" id="IPR014284">
    <property type="entry name" value="RNA_pol_sigma-70_dom"/>
</dbReference>
<dbReference type="PANTHER" id="PTHR43133">
    <property type="entry name" value="RNA POLYMERASE ECF-TYPE SIGMA FACTO"/>
    <property type="match status" value="1"/>
</dbReference>
<dbReference type="Gene3D" id="1.10.1740.10">
    <property type="match status" value="1"/>
</dbReference>
<dbReference type="InterPro" id="IPR036388">
    <property type="entry name" value="WH-like_DNA-bd_sf"/>
</dbReference>
<feature type="domain" description="RNA polymerase sigma factor 70 region 4 type 2" evidence="7">
    <location>
        <begin position="142"/>
        <end position="192"/>
    </location>
</feature>
<evidence type="ECO:0000313" key="9">
    <source>
        <dbReference type="Proteomes" id="UP000676565"/>
    </source>
</evidence>
<keyword evidence="4" id="KW-0804">Transcription</keyword>